<feature type="transmembrane region" description="Helical" evidence="5">
    <location>
        <begin position="123"/>
        <end position="143"/>
    </location>
</feature>
<evidence type="ECO:0000256" key="4">
    <source>
        <dbReference type="ARBA" id="ARBA00023136"/>
    </source>
</evidence>
<feature type="transmembrane region" description="Helical" evidence="5">
    <location>
        <begin position="9"/>
        <end position="28"/>
    </location>
</feature>
<dbReference type="Proteomes" id="UP000695562">
    <property type="component" value="Unassembled WGS sequence"/>
</dbReference>
<reference evidence="7" key="1">
    <citation type="submission" date="2020-01" db="EMBL/GenBank/DDBJ databases">
        <title>Development of genomics and gene disruption for Polysphondylium violaceum indicates a role for the polyketide synthase stlB in stalk morphogenesis.</title>
        <authorList>
            <person name="Narita B."/>
            <person name="Kawabe Y."/>
            <person name="Kin K."/>
            <person name="Saito T."/>
            <person name="Gibbs R."/>
            <person name="Kuspa A."/>
            <person name="Muzny D."/>
            <person name="Queller D."/>
            <person name="Richards S."/>
            <person name="Strassman J."/>
            <person name="Sucgang R."/>
            <person name="Worley K."/>
            <person name="Schaap P."/>
        </authorList>
    </citation>
    <scope>NUCLEOTIDE SEQUENCE</scope>
    <source>
        <strain evidence="7">QSvi11</strain>
    </source>
</reference>
<keyword evidence="3 5" id="KW-1133">Transmembrane helix</keyword>
<feature type="transmembrane region" description="Helical" evidence="5">
    <location>
        <begin position="188"/>
        <end position="211"/>
    </location>
</feature>
<gene>
    <name evidence="7" type="ORF">CYY_008783</name>
</gene>
<evidence type="ECO:0000313" key="7">
    <source>
        <dbReference type="EMBL" id="KAF2069897.1"/>
    </source>
</evidence>
<sequence>MTTMIKPKYLLWVMLFLPAATLIVTYTLTVKLHHDDMIIPFISSSINFAPESCIGALGISITSFILVLIIFVKYLIGKFNILNDPYTQDEKRRHITNKACLGLGLISAFGMNGVASFQYHNAPIPHIVFATLFFLFGVVYLLIQTYMDSITKSLPRGMMIFRRINSIASLFFFIPYLVFQFFEKAIYQNIAAAFEILSAATFFLYFITYFYEFSQLKLNIDFSYQLRNSTATHSPTSPLLGFRI</sequence>
<dbReference type="PANTHER" id="PTHR21324">
    <property type="entry name" value="FASTING-INDUCIBLE INTEGRAL MEMBRANE PROTEIN TM6P1-RELATED"/>
    <property type="match status" value="1"/>
</dbReference>
<evidence type="ECO:0000259" key="6">
    <source>
        <dbReference type="Pfam" id="PF10277"/>
    </source>
</evidence>
<protein>
    <recommendedName>
        <fullName evidence="6">CWH43-like N-terminal domain-containing protein</fullName>
    </recommendedName>
</protein>
<accession>A0A8J4PL59</accession>
<evidence type="ECO:0000256" key="1">
    <source>
        <dbReference type="ARBA" id="ARBA00004127"/>
    </source>
</evidence>
<organism evidence="7 8">
    <name type="scientific">Polysphondylium violaceum</name>
    <dbReference type="NCBI Taxonomy" id="133409"/>
    <lineage>
        <taxon>Eukaryota</taxon>
        <taxon>Amoebozoa</taxon>
        <taxon>Evosea</taxon>
        <taxon>Eumycetozoa</taxon>
        <taxon>Dictyostelia</taxon>
        <taxon>Dictyosteliales</taxon>
        <taxon>Dictyosteliaceae</taxon>
        <taxon>Polysphondylium</taxon>
    </lineage>
</organism>
<feature type="transmembrane region" description="Helical" evidence="5">
    <location>
        <begin position="54"/>
        <end position="76"/>
    </location>
</feature>
<dbReference type="InterPro" id="IPR019402">
    <property type="entry name" value="CWH43_N"/>
</dbReference>
<feature type="transmembrane region" description="Helical" evidence="5">
    <location>
        <begin position="97"/>
        <end position="117"/>
    </location>
</feature>
<comment type="caution">
    <text evidence="7">The sequence shown here is derived from an EMBL/GenBank/DDBJ whole genome shotgun (WGS) entry which is preliminary data.</text>
</comment>
<keyword evidence="8" id="KW-1185">Reference proteome</keyword>
<evidence type="ECO:0000256" key="2">
    <source>
        <dbReference type="ARBA" id="ARBA00022692"/>
    </source>
</evidence>
<dbReference type="AlphaFoldDB" id="A0A8J4PL59"/>
<evidence type="ECO:0000313" key="8">
    <source>
        <dbReference type="Proteomes" id="UP000695562"/>
    </source>
</evidence>
<dbReference type="GO" id="GO:0012505">
    <property type="term" value="C:endomembrane system"/>
    <property type="evidence" value="ECO:0007669"/>
    <property type="project" value="UniProtKB-SubCell"/>
</dbReference>
<dbReference type="Pfam" id="PF10277">
    <property type="entry name" value="Frag1"/>
    <property type="match status" value="1"/>
</dbReference>
<dbReference type="InterPro" id="IPR050911">
    <property type="entry name" value="DRAM/TMEM150_Autophagy_Mod"/>
</dbReference>
<keyword evidence="2 5" id="KW-0812">Transmembrane</keyword>
<name>A0A8J4PL59_9MYCE</name>
<comment type="subcellular location">
    <subcellularLocation>
        <location evidence="1">Endomembrane system</location>
        <topology evidence="1">Multi-pass membrane protein</topology>
    </subcellularLocation>
</comment>
<evidence type="ECO:0000256" key="5">
    <source>
        <dbReference type="SAM" id="Phobius"/>
    </source>
</evidence>
<dbReference type="EMBL" id="AJWJ01000577">
    <property type="protein sequence ID" value="KAF2069897.1"/>
    <property type="molecule type" value="Genomic_DNA"/>
</dbReference>
<keyword evidence="4 5" id="KW-0472">Membrane</keyword>
<dbReference type="PANTHER" id="PTHR21324:SF2">
    <property type="entry name" value="EG:22E5.9 PROTEIN"/>
    <property type="match status" value="1"/>
</dbReference>
<feature type="transmembrane region" description="Helical" evidence="5">
    <location>
        <begin position="164"/>
        <end position="182"/>
    </location>
</feature>
<proteinExistence type="predicted"/>
<feature type="domain" description="CWH43-like N-terminal" evidence="6">
    <location>
        <begin position="9"/>
        <end position="215"/>
    </location>
</feature>
<evidence type="ECO:0000256" key="3">
    <source>
        <dbReference type="ARBA" id="ARBA00022989"/>
    </source>
</evidence>
<dbReference type="OrthoDB" id="191706at2759"/>